<keyword evidence="4 8" id="KW-0812">Transmembrane</keyword>
<dbReference type="PATRIC" id="fig|1261658.3.peg.540"/>
<comment type="caution">
    <text evidence="10">The sequence shown here is derived from an EMBL/GenBank/DDBJ whole genome shotgun (WGS) entry which is preliminary data.</text>
</comment>
<dbReference type="PANTHER" id="PTHR43163">
    <property type="entry name" value="DIPEPTIDE TRANSPORT SYSTEM PERMEASE PROTEIN DPPB-RELATED"/>
    <property type="match status" value="1"/>
</dbReference>
<feature type="transmembrane region" description="Helical" evidence="8">
    <location>
        <begin position="12"/>
        <end position="28"/>
    </location>
</feature>
<evidence type="ECO:0000259" key="9">
    <source>
        <dbReference type="PROSITE" id="PS50928"/>
    </source>
</evidence>
<protein>
    <submittedName>
        <fullName evidence="10">ABC transporter permease</fullName>
    </submittedName>
</protein>
<evidence type="ECO:0000256" key="7">
    <source>
        <dbReference type="ARBA" id="ARBA00024202"/>
    </source>
</evidence>
<dbReference type="AlphaFoldDB" id="A0A179D0Z4"/>
<evidence type="ECO:0000256" key="1">
    <source>
        <dbReference type="ARBA" id="ARBA00004651"/>
    </source>
</evidence>
<evidence type="ECO:0000256" key="5">
    <source>
        <dbReference type="ARBA" id="ARBA00022989"/>
    </source>
</evidence>
<dbReference type="Pfam" id="PF00528">
    <property type="entry name" value="BPD_transp_1"/>
    <property type="match status" value="1"/>
</dbReference>
<dbReference type="PANTHER" id="PTHR43163:SF6">
    <property type="entry name" value="DIPEPTIDE TRANSPORT SYSTEM PERMEASE PROTEIN DPPB-RELATED"/>
    <property type="match status" value="1"/>
</dbReference>
<organism evidence="10 11">
    <name type="scientific">Bibersteinia trehalosi Y31</name>
    <dbReference type="NCBI Taxonomy" id="1261658"/>
    <lineage>
        <taxon>Bacteria</taxon>
        <taxon>Pseudomonadati</taxon>
        <taxon>Pseudomonadota</taxon>
        <taxon>Gammaproteobacteria</taxon>
        <taxon>Pasteurellales</taxon>
        <taxon>Pasteurellaceae</taxon>
        <taxon>Bibersteinia</taxon>
    </lineage>
</organism>
<evidence type="ECO:0000313" key="10">
    <source>
        <dbReference type="EMBL" id="OAQ15457.1"/>
    </source>
</evidence>
<accession>A0A179D0Z4</accession>
<dbReference type="Proteomes" id="UP000078358">
    <property type="component" value="Unassembled WGS sequence"/>
</dbReference>
<reference evidence="10 11" key="1">
    <citation type="submission" date="2014-01" db="EMBL/GenBank/DDBJ databases">
        <authorList>
            <person name="Zuccon D."/>
        </authorList>
    </citation>
    <scope>NUCLEOTIDE SEQUENCE [LARGE SCALE GENOMIC DNA]</scope>
    <source>
        <strain evidence="10 11">Y31</strain>
    </source>
</reference>
<feature type="transmembrane region" description="Helical" evidence="8">
    <location>
        <begin position="179"/>
        <end position="198"/>
    </location>
</feature>
<dbReference type="SUPFAM" id="SSF161098">
    <property type="entry name" value="MetI-like"/>
    <property type="match status" value="1"/>
</dbReference>
<dbReference type="GO" id="GO:0071916">
    <property type="term" value="F:dipeptide transmembrane transporter activity"/>
    <property type="evidence" value="ECO:0007669"/>
    <property type="project" value="TreeGrafter"/>
</dbReference>
<dbReference type="EMBL" id="JACI01000001">
    <property type="protein sequence ID" value="OAQ15457.1"/>
    <property type="molecule type" value="Genomic_DNA"/>
</dbReference>
<sequence length="315" mass="34890">MLFHILLRRLTQLLLVIWSVGTLTFMLTRQLSGDMAYRIAASRYGYDQADSAAAEAVRAELGLDLPWWQTYFSWLGDLAQFNLGKSLVSGDPVWEELQHQFGHTLGLAIVALVLAVLIGPTLGVLAARKPNGIFDRLTLVFSSLFRSVPAFIIAIGLIALFSVQLRWLPSGGYGSWQHFILPALTLAIGLSAVSVRVTRQAMVQVMQSEYYQFARLKGLSRWQTFVRHGIRNIAVPVIAYHSVQLIYLIEGVVIVESLFAWPGSGHALVHAIIARDVPVIQGTALVMGGLFVVLNMIADLLSAWIDPRIREGNRE</sequence>
<name>A0A179D0Z4_BIBTR</name>
<feature type="transmembrane region" description="Helical" evidence="8">
    <location>
        <begin position="279"/>
        <end position="305"/>
    </location>
</feature>
<dbReference type="InterPro" id="IPR000515">
    <property type="entry name" value="MetI-like"/>
</dbReference>
<evidence type="ECO:0000256" key="3">
    <source>
        <dbReference type="ARBA" id="ARBA00022475"/>
    </source>
</evidence>
<keyword evidence="2 8" id="KW-0813">Transport</keyword>
<evidence type="ECO:0000256" key="2">
    <source>
        <dbReference type="ARBA" id="ARBA00022448"/>
    </source>
</evidence>
<keyword evidence="5 8" id="KW-1133">Transmembrane helix</keyword>
<dbReference type="CDD" id="cd06261">
    <property type="entry name" value="TM_PBP2"/>
    <property type="match status" value="1"/>
</dbReference>
<feature type="transmembrane region" description="Helical" evidence="8">
    <location>
        <begin position="237"/>
        <end position="259"/>
    </location>
</feature>
<proteinExistence type="inferred from homology"/>
<keyword evidence="3" id="KW-1003">Cell membrane</keyword>
<feature type="transmembrane region" description="Helical" evidence="8">
    <location>
        <begin position="105"/>
        <end position="127"/>
    </location>
</feature>
<dbReference type="PROSITE" id="PS50928">
    <property type="entry name" value="ABC_TM1"/>
    <property type="match status" value="1"/>
</dbReference>
<evidence type="ECO:0000256" key="4">
    <source>
        <dbReference type="ARBA" id="ARBA00022692"/>
    </source>
</evidence>
<dbReference type="Gene3D" id="1.10.3720.10">
    <property type="entry name" value="MetI-like"/>
    <property type="match status" value="1"/>
</dbReference>
<gene>
    <name evidence="10" type="ORF">F480_02685</name>
</gene>
<evidence type="ECO:0000256" key="6">
    <source>
        <dbReference type="ARBA" id="ARBA00023136"/>
    </source>
</evidence>
<feature type="transmembrane region" description="Helical" evidence="8">
    <location>
        <begin position="148"/>
        <end position="167"/>
    </location>
</feature>
<comment type="subcellular location">
    <subcellularLocation>
        <location evidence="1 8">Cell membrane</location>
        <topology evidence="1 8">Multi-pass membrane protein</topology>
    </subcellularLocation>
</comment>
<feature type="domain" description="ABC transmembrane type-1" evidence="9">
    <location>
        <begin position="101"/>
        <end position="302"/>
    </location>
</feature>
<dbReference type="GO" id="GO:0005886">
    <property type="term" value="C:plasma membrane"/>
    <property type="evidence" value="ECO:0007669"/>
    <property type="project" value="UniProtKB-SubCell"/>
</dbReference>
<comment type="similarity">
    <text evidence="7">Belongs to the binding-protein-dependent transport system permease family. OppBC subfamily.</text>
</comment>
<dbReference type="InterPro" id="IPR035906">
    <property type="entry name" value="MetI-like_sf"/>
</dbReference>
<keyword evidence="6 8" id="KW-0472">Membrane</keyword>
<evidence type="ECO:0000256" key="8">
    <source>
        <dbReference type="RuleBase" id="RU363032"/>
    </source>
</evidence>
<evidence type="ECO:0000313" key="11">
    <source>
        <dbReference type="Proteomes" id="UP000078358"/>
    </source>
</evidence>